<dbReference type="OrthoDB" id="9800865at2"/>
<dbReference type="InterPro" id="IPR002125">
    <property type="entry name" value="CMP_dCMP_dom"/>
</dbReference>
<dbReference type="Pfam" id="PF00383">
    <property type="entry name" value="dCMP_cyt_deam_1"/>
    <property type="match status" value="1"/>
</dbReference>
<dbReference type="InterPro" id="IPR016193">
    <property type="entry name" value="Cytidine_deaminase-like"/>
</dbReference>
<dbReference type="GO" id="GO:0008270">
    <property type="term" value="F:zinc ion binding"/>
    <property type="evidence" value="ECO:0007669"/>
    <property type="project" value="InterPro"/>
</dbReference>
<sequence length="146" mass="15423">MTPEQKLQFMTAAMNEGQRALPACRPNPPVGCVAVREGQIIASGFTLPPGQHHAEASVLAQLAGDVSGVSLFVTLEPCSFVGRTPSCAHTIVEQGIEHVYVGLIDPHSRNQGRGIAVLEEAGVKVETGILKAKLNTVLGPYLITNE</sequence>
<organism evidence="4 5">
    <name type="scientific">Motilimonas pumila</name>
    <dbReference type="NCBI Taxonomy" id="2303987"/>
    <lineage>
        <taxon>Bacteria</taxon>
        <taxon>Pseudomonadati</taxon>
        <taxon>Pseudomonadota</taxon>
        <taxon>Gammaproteobacteria</taxon>
        <taxon>Alteromonadales</taxon>
        <taxon>Alteromonadales genera incertae sedis</taxon>
        <taxon>Motilimonas</taxon>
    </lineage>
</organism>
<name>A0A418YHM2_9GAMM</name>
<evidence type="ECO:0000313" key="5">
    <source>
        <dbReference type="Proteomes" id="UP000283255"/>
    </source>
</evidence>
<keyword evidence="1" id="KW-0479">Metal-binding</keyword>
<reference evidence="4 5" key="2">
    <citation type="submission" date="2019-01" db="EMBL/GenBank/DDBJ databases">
        <title>Motilimonas pumilus sp. nov., isolated from the gut of sea cucumber (Apostichopus japonicus).</title>
        <authorList>
            <person name="Wang F.-Q."/>
            <person name="Ren L.-H."/>
            <person name="Lin Y.-W."/>
            <person name="Sun G.-H."/>
            <person name="Du Z.-J."/>
            <person name="Zhao J.-X."/>
            <person name="Liu X.-J."/>
            <person name="Liu L.-J."/>
        </authorList>
    </citation>
    <scope>NUCLEOTIDE SEQUENCE [LARGE SCALE GENOMIC DNA]</scope>
    <source>
        <strain evidence="4 5">PLHSC7-2</strain>
    </source>
</reference>
<dbReference type="PROSITE" id="PS51747">
    <property type="entry name" value="CYT_DCMP_DEAMINASES_2"/>
    <property type="match status" value="1"/>
</dbReference>
<dbReference type="Proteomes" id="UP000283255">
    <property type="component" value="Unassembled WGS sequence"/>
</dbReference>
<dbReference type="SUPFAM" id="SSF53927">
    <property type="entry name" value="Cytidine deaminase-like"/>
    <property type="match status" value="1"/>
</dbReference>
<proteinExistence type="predicted"/>
<protein>
    <submittedName>
        <fullName evidence="4">Riboflavin-specific deaminase</fullName>
    </submittedName>
</protein>
<keyword evidence="2" id="KW-0862">Zinc</keyword>
<dbReference type="Gene3D" id="3.40.140.10">
    <property type="entry name" value="Cytidine Deaminase, domain 2"/>
    <property type="match status" value="1"/>
</dbReference>
<accession>A0A418YHM2</accession>
<feature type="domain" description="CMP/dCMP-type deaminase" evidence="3">
    <location>
        <begin position="4"/>
        <end position="117"/>
    </location>
</feature>
<dbReference type="PANTHER" id="PTHR11079:SF162">
    <property type="entry name" value="RIBOFLAVIN BIOSYNTHESIS PROTEIN PYRD, CHLOROPLASTIC"/>
    <property type="match status" value="1"/>
</dbReference>
<evidence type="ECO:0000259" key="3">
    <source>
        <dbReference type="PROSITE" id="PS51747"/>
    </source>
</evidence>
<keyword evidence="5" id="KW-1185">Reference proteome</keyword>
<dbReference type="PANTHER" id="PTHR11079">
    <property type="entry name" value="CYTOSINE DEAMINASE FAMILY MEMBER"/>
    <property type="match status" value="1"/>
</dbReference>
<dbReference type="GO" id="GO:0008835">
    <property type="term" value="F:diaminohydroxyphosphoribosylaminopyrimidine deaminase activity"/>
    <property type="evidence" value="ECO:0007669"/>
    <property type="project" value="TreeGrafter"/>
</dbReference>
<gene>
    <name evidence="4" type="ORF">D1Z90_06245</name>
</gene>
<dbReference type="EMBL" id="QZCH01000004">
    <property type="protein sequence ID" value="RJG49554.1"/>
    <property type="molecule type" value="Genomic_DNA"/>
</dbReference>
<evidence type="ECO:0000256" key="1">
    <source>
        <dbReference type="ARBA" id="ARBA00022723"/>
    </source>
</evidence>
<dbReference type="AlphaFoldDB" id="A0A418YHM2"/>
<evidence type="ECO:0000313" key="4">
    <source>
        <dbReference type="EMBL" id="RJG49554.1"/>
    </source>
</evidence>
<evidence type="ECO:0000256" key="2">
    <source>
        <dbReference type="ARBA" id="ARBA00022833"/>
    </source>
</evidence>
<comment type="caution">
    <text evidence="4">The sequence shown here is derived from an EMBL/GenBank/DDBJ whole genome shotgun (WGS) entry which is preliminary data.</text>
</comment>
<dbReference type="PROSITE" id="PS00903">
    <property type="entry name" value="CYT_DCMP_DEAMINASES_1"/>
    <property type="match status" value="1"/>
</dbReference>
<reference evidence="4 5" key="1">
    <citation type="submission" date="2018-09" db="EMBL/GenBank/DDBJ databases">
        <authorList>
            <person name="Wang F."/>
        </authorList>
    </citation>
    <scope>NUCLEOTIDE SEQUENCE [LARGE SCALE GENOMIC DNA]</scope>
    <source>
        <strain evidence="4 5">PLHSC7-2</strain>
    </source>
</reference>
<dbReference type="RefSeq" id="WP_119909889.1">
    <property type="nucleotide sequence ID" value="NZ_QZCH01000004.1"/>
</dbReference>
<dbReference type="InterPro" id="IPR016192">
    <property type="entry name" value="APOBEC/CMP_deaminase_Zn-bd"/>
</dbReference>
<dbReference type="CDD" id="cd01284">
    <property type="entry name" value="Riboflavin_deaminase-reductase"/>
    <property type="match status" value="1"/>
</dbReference>